<feature type="non-terminal residue" evidence="7">
    <location>
        <position position="1"/>
    </location>
</feature>
<dbReference type="InterPro" id="IPR020845">
    <property type="entry name" value="AMP-binding_CS"/>
</dbReference>
<evidence type="ECO:0000256" key="3">
    <source>
        <dbReference type="ARBA" id="ARBA00022450"/>
    </source>
</evidence>
<dbReference type="Gene3D" id="1.10.1200.10">
    <property type="entry name" value="ACP-like"/>
    <property type="match status" value="1"/>
</dbReference>
<dbReference type="InterPro" id="IPR045851">
    <property type="entry name" value="AMP-bd_C_sf"/>
</dbReference>
<dbReference type="InterPro" id="IPR006162">
    <property type="entry name" value="Ppantetheine_attach_site"/>
</dbReference>
<dbReference type="Pfam" id="PF00501">
    <property type="entry name" value="AMP-binding"/>
    <property type="match status" value="1"/>
</dbReference>
<dbReference type="GO" id="GO:0005737">
    <property type="term" value="C:cytoplasm"/>
    <property type="evidence" value="ECO:0007669"/>
    <property type="project" value="TreeGrafter"/>
</dbReference>
<reference evidence="7" key="1">
    <citation type="journal article" date="2013" name="Proc. Natl. Acad. Sci. U.S.A.">
        <title>Mapping gene clusters within arrayed metagenomic libraries to expand the structural diversity of biomedically relevant natural products.</title>
        <authorList>
            <person name="Owen J.G."/>
            <person name="Reddy B.V."/>
            <person name="Ternei M.A."/>
            <person name="Charlop-Powers Z."/>
            <person name="Calle P.Y."/>
            <person name="Kim J.H."/>
            <person name="Brady S.F."/>
        </authorList>
    </citation>
    <scope>NUCLEOTIDE SEQUENCE</scope>
</reference>
<dbReference type="InterPro" id="IPR023213">
    <property type="entry name" value="CAT-like_dom_sf"/>
</dbReference>
<accession>S5UAF8</accession>
<dbReference type="GO" id="GO:0004467">
    <property type="term" value="F:long-chain fatty acid-CoA ligase activity"/>
    <property type="evidence" value="ECO:0007669"/>
    <property type="project" value="UniProtKB-EC"/>
</dbReference>
<feature type="domain" description="Carrier" evidence="6">
    <location>
        <begin position="572"/>
        <end position="646"/>
    </location>
</feature>
<keyword evidence="7" id="KW-0436">Ligase</keyword>
<dbReference type="InterPro" id="IPR010060">
    <property type="entry name" value="NRPS_synth"/>
</dbReference>
<dbReference type="FunFam" id="1.10.1200.10:FF:000005">
    <property type="entry name" value="Nonribosomal peptide synthetase 1"/>
    <property type="match status" value="1"/>
</dbReference>
<dbReference type="InterPro" id="IPR020806">
    <property type="entry name" value="PKS_PP-bd"/>
</dbReference>
<dbReference type="GO" id="GO:0043041">
    <property type="term" value="P:amino acid activation for nonribosomal peptide biosynthetic process"/>
    <property type="evidence" value="ECO:0007669"/>
    <property type="project" value="TreeGrafter"/>
</dbReference>
<dbReference type="PROSITE" id="PS00455">
    <property type="entry name" value="AMP_BINDING"/>
    <property type="match status" value="1"/>
</dbReference>
<protein>
    <submittedName>
        <fullName evidence="7">Long-chain-fatty-acid--CoA ligase</fullName>
        <ecNumber evidence="7">6.2.1.3</ecNumber>
    </submittedName>
</protein>
<dbReference type="EMBL" id="KF264538">
    <property type="protein sequence ID" value="AGS49259.1"/>
    <property type="molecule type" value="Genomic_DNA"/>
</dbReference>
<dbReference type="AlphaFoldDB" id="S5UAF8"/>
<evidence type="ECO:0000313" key="7">
    <source>
        <dbReference type="EMBL" id="AGS49259.1"/>
    </source>
</evidence>
<keyword evidence="4" id="KW-0597">Phosphoprotein</keyword>
<dbReference type="InterPro" id="IPR009081">
    <property type="entry name" value="PP-bd_ACP"/>
</dbReference>
<dbReference type="SUPFAM" id="SSF56801">
    <property type="entry name" value="Acetyl-CoA synthetase-like"/>
    <property type="match status" value="1"/>
</dbReference>
<dbReference type="Pfam" id="PF13193">
    <property type="entry name" value="AMP-binding_C"/>
    <property type="match status" value="1"/>
</dbReference>
<dbReference type="SUPFAM" id="SSF52777">
    <property type="entry name" value="CoA-dependent acyltransferases"/>
    <property type="match status" value="2"/>
</dbReference>
<comment type="cofactor">
    <cofactor evidence="1">
        <name>pantetheine 4'-phosphate</name>
        <dbReference type="ChEBI" id="CHEBI:47942"/>
    </cofactor>
</comment>
<evidence type="ECO:0000256" key="2">
    <source>
        <dbReference type="ARBA" id="ARBA00006432"/>
    </source>
</evidence>
<dbReference type="Pfam" id="PF00550">
    <property type="entry name" value="PP-binding"/>
    <property type="match status" value="1"/>
</dbReference>
<dbReference type="EC" id="6.2.1.3" evidence="7"/>
<dbReference type="InterPro" id="IPR000873">
    <property type="entry name" value="AMP-dep_synth/lig_dom"/>
</dbReference>
<dbReference type="InterPro" id="IPR010071">
    <property type="entry name" value="AA_adenyl_dom"/>
</dbReference>
<keyword evidence="5" id="KW-0677">Repeat</keyword>
<comment type="similarity">
    <text evidence="2">Belongs to the ATP-dependent AMP-binding enzyme family.</text>
</comment>
<dbReference type="FunFam" id="3.40.50.980:FF:000001">
    <property type="entry name" value="Non-ribosomal peptide synthetase"/>
    <property type="match status" value="1"/>
</dbReference>
<dbReference type="SMART" id="SM01294">
    <property type="entry name" value="PKS_PP_betabranch"/>
    <property type="match status" value="1"/>
</dbReference>
<dbReference type="PANTHER" id="PTHR45527">
    <property type="entry name" value="NONRIBOSOMAL PEPTIDE SYNTHETASE"/>
    <property type="match status" value="1"/>
</dbReference>
<dbReference type="CDD" id="cd12117">
    <property type="entry name" value="A_NRPS_Srf_like"/>
    <property type="match status" value="1"/>
</dbReference>
<dbReference type="InterPro" id="IPR036736">
    <property type="entry name" value="ACP-like_sf"/>
</dbReference>
<dbReference type="NCBIfam" id="TIGR01720">
    <property type="entry name" value="NRPS-para261"/>
    <property type="match status" value="1"/>
</dbReference>
<dbReference type="SMART" id="SM00823">
    <property type="entry name" value="PKS_PP"/>
    <property type="match status" value="1"/>
</dbReference>
<name>S5UAF8_9BACT</name>
<dbReference type="InterPro" id="IPR001242">
    <property type="entry name" value="Condensation_dom"/>
</dbReference>
<dbReference type="FunFam" id="2.30.38.10:FF:000001">
    <property type="entry name" value="Non-ribosomal peptide synthetase PvdI"/>
    <property type="match status" value="1"/>
</dbReference>
<dbReference type="Gene3D" id="3.30.559.10">
    <property type="entry name" value="Chloramphenicol acetyltransferase-like domain"/>
    <property type="match status" value="1"/>
</dbReference>
<dbReference type="Gene3D" id="2.30.38.10">
    <property type="entry name" value="Luciferase, Domain 3"/>
    <property type="match status" value="1"/>
</dbReference>
<proteinExistence type="inferred from homology"/>
<dbReference type="GO" id="GO:0031177">
    <property type="term" value="F:phosphopantetheine binding"/>
    <property type="evidence" value="ECO:0007669"/>
    <property type="project" value="InterPro"/>
</dbReference>
<dbReference type="PANTHER" id="PTHR45527:SF1">
    <property type="entry name" value="FATTY ACID SYNTHASE"/>
    <property type="match status" value="1"/>
</dbReference>
<dbReference type="PROSITE" id="PS50075">
    <property type="entry name" value="CARRIER"/>
    <property type="match status" value="1"/>
</dbReference>
<dbReference type="GO" id="GO:0044550">
    <property type="term" value="P:secondary metabolite biosynthetic process"/>
    <property type="evidence" value="ECO:0007669"/>
    <property type="project" value="UniProtKB-ARBA"/>
</dbReference>
<sequence>PGTAPVLGGWLDFSTDLFDPAGAERLTERFIRVLAAVVADPHRRLSTIDVLEPAERHTLLTGWNDTAEAFPAAPVHELVARQAVRTPDAIAVTAGSTTLTYAELNTAANRLAHRLIRQGVRPEDRVAVLQDRSAGLVVTSLAVLKAGGVYVPLDPDQPAARSEFILRDTAAVALVTDRAPDRLGFTALAPVISVGTADDDITDPAVTTAADQLCYVMYTSGSTGTPKGVANTHANVVHLAGARYWRQGRHDRVLMHSPYAFDASTFEIWTPLLTGGRIVVAPPGRLGASDLAAVIAEQQVTGMFVSAGLFRVLADEHPACFTGVREIWAGGDVVSPVAVRRVLDACPGTIVANEYGPTETTVFSTVNPLLAGDTVPEAVVPIGAPLWNTRAYVLDERLQPVAPGVKGELYLGGAGVARGYLGRPGLTGQRFVADPFAGTGERMYRTGDVVRWSTDGQLVFVGRVDDQVKLRGFRVEPGEIEAVLRTRPEVAEAAVILREDRPGDKRLVAYVVTAATFSAHPDDLRRHAAATLPDYLVPAAVVLVDVLPLTANGKLDRSALPVPEFGAGRGRGPRDEREKVLAGLFAEVLGVAEVGVDEGFFDLGGDSIMSIQLVSRARRAGLELSVREVFEHRTVEALAPVVREAGAARGEEPGTAYGDVPLTPIIRSFLDRGGPTGQFNQSRLVQVPATLTTDRLTEAVQAVVDHHDALRAVLHTGSEGHRLTIPPPGATDASTLVTRIQATEEGQEALLREHTEAARQRLDPAGGTMLQIVWFDRGAATPGLLLVLVHHLVVDGISWRVLVPDLAEAYQAVSAGRPPRPQPVGTSLRGWARQLTDAAADPVRAAEAGWWQRLLRRDEPVLGSRPLDRDRDRYDTAGHLNLTLPAAVTEHVLTTVPALFHAEVNDVLLAAFALAWARWRGADGLLLDLEGHGREEHLIPGADLTRTVGWFTNVYPVRLDGRPDDDADAWAGGPAIGAVLKRVKEQLRAVPDKGLGYGMVRHLNAQTAAGFAGLPEPDVGFNYLGRFTTADLADAGAAEIPDWTMLGTAAGFGATDPRVPLTHVVEVNARTNDGPRGSELAASWTWATGVLTEPEVRELADLWFAALEALVVHASRADAGGLTVSDVSLSLLSQDEIDLLEDEWRVS</sequence>
<dbReference type="Gene3D" id="3.30.300.30">
    <property type="match status" value="1"/>
</dbReference>
<organism evidence="7">
    <name type="scientific">uncultured bacterium esnapd1.2</name>
    <dbReference type="NCBI Taxonomy" id="1366589"/>
    <lineage>
        <taxon>Bacteria</taxon>
        <taxon>environmental samples</taxon>
    </lineage>
</organism>
<evidence type="ECO:0000256" key="5">
    <source>
        <dbReference type="ARBA" id="ARBA00022737"/>
    </source>
</evidence>
<keyword evidence="3" id="KW-0596">Phosphopantetheine</keyword>
<dbReference type="FunFam" id="3.30.300.30:FF:000010">
    <property type="entry name" value="Enterobactin synthetase component F"/>
    <property type="match status" value="1"/>
</dbReference>
<evidence type="ECO:0000256" key="1">
    <source>
        <dbReference type="ARBA" id="ARBA00001957"/>
    </source>
</evidence>
<dbReference type="FunFam" id="3.40.50.12780:FF:000012">
    <property type="entry name" value="Non-ribosomal peptide synthetase"/>
    <property type="match status" value="1"/>
</dbReference>
<evidence type="ECO:0000259" key="6">
    <source>
        <dbReference type="PROSITE" id="PS50075"/>
    </source>
</evidence>
<dbReference type="InterPro" id="IPR025110">
    <property type="entry name" value="AMP-bd_C"/>
</dbReference>
<dbReference type="Gene3D" id="3.40.50.980">
    <property type="match status" value="2"/>
</dbReference>
<dbReference type="SUPFAM" id="SSF47336">
    <property type="entry name" value="ACP-like"/>
    <property type="match status" value="1"/>
</dbReference>
<dbReference type="Gene3D" id="3.30.559.30">
    <property type="entry name" value="Nonribosomal peptide synthetase, condensation domain"/>
    <property type="match status" value="2"/>
</dbReference>
<dbReference type="NCBIfam" id="TIGR01733">
    <property type="entry name" value="AA-adenyl-dom"/>
    <property type="match status" value="1"/>
</dbReference>
<dbReference type="PROSITE" id="PS00012">
    <property type="entry name" value="PHOSPHOPANTETHEINE"/>
    <property type="match status" value="1"/>
</dbReference>
<dbReference type="Pfam" id="PF00668">
    <property type="entry name" value="Condensation"/>
    <property type="match status" value="1"/>
</dbReference>
<evidence type="ECO:0000256" key="4">
    <source>
        <dbReference type="ARBA" id="ARBA00022553"/>
    </source>
</evidence>